<dbReference type="SUPFAM" id="SSF82708">
    <property type="entry name" value="R3H domain"/>
    <property type="match status" value="1"/>
</dbReference>
<dbReference type="EMBL" id="CP138580">
    <property type="protein sequence ID" value="WPG98049.1"/>
    <property type="molecule type" value="Genomic_DNA"/>
</dbReference>
<evidence type="ECO:0000259" key="10">
    <source>
        <dbReference type="PROSITE" id="PS50174"/>
    </source>
</evidence>
<evidence type="ECO:0000313" key="13">
    <source>
        <dbReference type="Proteomes" id="UP001303373"/>
    </source>
</evidence>
<feature type="region of interest" description="Disordered" evidence="9">
    <location>
        <begin position="76"/>
        <end position="110"/>
    </location>
</feature>
<dbReference type="InterPro" id="IPR051189">
    <property type="entry name" value="Splicing_assoc_domain"/>
</dbReference>
<feature type="compositionally biased region" description="Basic and acidic residues" evidence="9">
    <location>
        <begin position="334"/>
        <end position="344"/>
    </location>
</feature>
<feature type="domain" description="G-patch" evidence="10">
    <location>
        <begin position="840"/>
        <end position="882"/>
    </location>
</feature>
<evidence type="ECO:0000256" key="3">
    <source>
        <dbReference type="ARBA" id="ARBA00010306"/>
    </source>
</evidence>
<feature type="region of interest" description="Disordered" evidence="9">
    <location>
        <begin position="363"/>
        <end position="413"/>
    </location>
</feature>
<organism evidence="12 13">
    <name type="scientific">Acrodontium crateriforme</name>
    <dbReference type="NCBI Taxonomy" id="150365"/>
    <lineage>
        <taxon>Eukaryota</taxon>
        <taxon>Fungi</taxon>
        <taxon>Dikarya</taxon>
        <taxon>Ascomycota</taxon>
        <taxon>Pezizomycotina</taxon>
        <taxon>Dothideomycetes</taxon>
        <taxon>Dothideomycetidae</taxon>
        <taxon>Mycosphaerellales</taxon>
        <taxon>Teratosphaeriaceae</taxon>
        <taxon>Acrodontium</taxon>
    </lineage>
</organism>
<keyword evidence="7" id="KW-0508">mRNA splicing</keyword>
<dbReference type="CDD" id="cd02646">
    <property type="entry name" value="R3H_G-patch"/>
    <property type="match status" value="1"/>
</dbReference>
<dbReference type="Gene3D" id="3.30.1370.50">
    <property type="entry name" value="R3H-like domain"/>
    <property type="match status" value="1"/>
</dbReference>
<feature type="region of interest" description="Disordered" evidence="9">
    <location>
        <begin position="301"/>
        <end position="344"/>
    </location>
</feature>
<dbReference type="Pfam" id="PF01424">
    <property type="entry name" value="R3H"/>
    <property type="match status" value="1"/>
</dbReference>
<dbReference type="PROSITE" id="PS51061">
    <property type="entry name" value="R3H"/>
    <property type="match status" value="1"/>
</dbReference>
<keyword evidence="8" id="KW-0539">Nucleus</keyword>
<keyword evidence="6" id="KW-0507">mRNA processing</keyword>
<sequence>MTNKAKAKGRAGQKERSKKAGTPKGTPRGKPWLSLLEDDENPHKLFRGFAGASSPHVSSPRDLNVMLRNVPISFVSAGSNTPAASDPEPSSRNVKRANKVEVEEDDDDDDDVIDFDEEFDDEGLQTNIVMEIDELEVPQGAMAHMHITTEGDNGKSDADMTYVEVRGTAPQDPMPHQLPIPEQQAAEPEALSFIIDTEGDPTLADGMYMTMKNKTARRPSPAPSDSSEEIVVFSGRNKTRVINDPVIHPLAKAQSKSRSQPQVTDDLPAALQQPSTMTQRTATGWAAPPAKIEDEVEPWKPAPAEPYWRKSRSRRDASPSTAEFKAIENTLARKSRDSSQDNTRKIQCAEQTIASLQAEWKLTKQQEKQAKAPLNKEKIMLETRTQSRRNKRGRKKINRQLRAEPVLDNEGDDSEAAYEDYMANLAAQLDGEDDTSIKALASLARSELISGPSLVVNGKEVDDDELLDSNLEIDRGDESSADSDIIGQDHDSISGDDVPLAYSDLDSSDLEEELEYDEQEQWEDEEDLRKRRMERMTDEQVARLLAKQLEMGIDCDELILDDGFCASDDDLDGIGDLEEARAGLDQLLDSSFGKVTKKPTKGKRTARGDDSFPDASMLADTIEQYGENGFDIMDLDRSSLRTTKKGRKGKLPPELEALSDEELKAEMRNQWEGDRSKKRLRKVERAELRAQGLLGAMGKKGKADLSEKYLEGMNMQQIRDELRIFLMNDGQQTRPFPPMNTEDRKALHEIANAFKLKSKSVGSGNSRFPVLYKTKRTVDFSDARFNRVMLASSRGFLSNNSGRPNKFKKGKAGTGGGFNAAAVSLRHGEEVGAGAPEIGKDNFGHRLMEKMGWTKGTALGKDGEGMLLPVSQIMRSGKAGLG</sequence>
<evidence type="ECO:0000256" key="7">
    <source>
        <dbReference type="ARBA" id="ARBA00023187"/>
    </source>
</evidence>
<proteinExistence type="inferred from homology"/>
<dbReference type="PANTHER" id="PTHR14195">
    <property type="entry name" value="G PATCH DOMAIN CONTAINING PROTEIN 2"/>
    <property type="match status" value="1"/>
</dbReference>
<keyword evidence="5" id="KW-0963">Cytoplasm</keyword>
<feature type="compositionally biased region" description="Basic residues" evidence="9">
    <location>
        <begin position="386"/>
        <end position="399"/>
    </location>
</feature>
<comment type="similarity">
    <text evidence="3">Belongs to the SQS1 family.</text>
</comment>
<evidence type="ECO:0000256" key="1">
    <source>
        <dbReference type="ARBA" id="ARBA00004123"/>
    </source>
</evidence>
<evidence type="ECO:0000256" key="4">
    <source>
        <dbReference type="ARBA" id="ARBA00018964"/>
    </source>
</evidence>
<evidence type="ECO:0000256" key="9">
    <source>
        <dbReference type="SAM" id="MobiDB-lite"/>
    </source>
</evidence>
<feature type="domain" description="R3H" evidence="11">
    <location>
        <begin position="712"/>
        <end position="775"/>
    </location>
</feature>
<dbReference type="GO" id="GO:0005737">
    <property type="term" value="C:cytoplasm"/>
    <property type="evidence" value="ECO:0007669"/>
    <property type="project" value="UniProtKB-SubCell"/>
</dbReference>
<feature type="compositionally biased region" description="Basic residues" evidence="9">
    <location>
        <begin position="1"/>
        <end position="21"/>
    </location>
</feature>
<feature type="compositionally biased region" description="Basic and acidic residues" evidence="9">
    <location>
        <begin position="363"/>
        <end position="381"/>
    </location>
</feature>
<dbReference type="GO" id="GO:0006397">
    <property type="term" value="P:mRNA processing"/>
    <property type="evidence" value="ECO:0007669"/>
    <property type="project" value="UniProtKB-KW"/>
</dbReference>
<dbReference type="SMART" id="SM00443">
    <property type="entry name" value="G_patch"/>
    <property type="match status" value="1"/>
</dbReference>
<feature type="compositionally biased region" description="Polar residues" evidence="9">
    <location>
        <begin position="76"/>
        <end position="92"/>
    </location>
</feature>
<accession>A0AAQ3R7J8</accession>
<dbReference type="Proteomes" id="UP001303373">
    <property type="component" value="Chromosome 1"/>
</dbReference>
<feature type="region of interest" description="Disordered" evidence="9">
    <location>
        <begin position="473"/>
        <end position="498"/>
    </location>
</feature>
<feature type="region of interest" description="Disordered" evidence="9">
    <location>
        <begin position="1"/>
        <end position="38"/>
    </location>
</feature>
<evidence type="ECO:0000256" key="5">
    <source>
        <dbReference type="ARBA" id="ARBA00022490"/>
    </source>
</evidence>
<comment type="subcellular location">
    <subcellularLocation>
        <location evidence="2">Cytoplasm</location>
    </subcellularLocation>
    <subcellularLocation>
        <location evidence="1">Nucleus</location>
    </subcellularLocation>
</comment>
<evidence type="ECO:0000256" key="2">
    <source>
        <dbReference type="ARBA" id="ARBA00004496"/>
    </source>
</evidence>
<keyword evidence="13" id="KW-1185">Reference proteome</keyword>
<dbReference type="GO" id="GO:0003676">
    <property type="term" value="F:nucleic acid binding"/>
    <property type="evidence" value="ECO:0007669"/>
    <property type="project" value="UniProtKB-UniRule"/>
</dbReference>
<gene>
    <name evidence="12" type="ORF">R9X50_00083300</name>
</gene>
<dbReference type="SMART" id="SM00393">
    <property type="entry name" value="R3H"/>
    <property type="match status" value="1"/>
</dbReference>
<dbReference type="Pfam" id="PF01585">
    <property type="entry name" value="G-patch"/>
    <property type="match status" value="1"/>
</dbReference>
<reference evidence="12 13" key="1">
    <citation type="submission" date="2023-11" db="EMBL/GenBank/DDBJ databases">
        <title>An acidophilic fungus is an integral part of prey digestion in a carnivorous sundew plant.</title>
        <authorList>
            <person name="Tsai I.J."/>
        </authorList>
    </citation>
    <scope>NUCLEOTIDE SEQUENCE [LARGE SCALE GENOMIC DNA]</scope>
    <source>
        <strain evidence="12">169a</strain>
    </source>
</reference>
<evidence type="ECO:0000256" key="6">
    <source>
        <dbReference type="ARBA" id="ARBA00022664"/>
    </source>
</evidence>
<evidence type="ECO:0000313" key="12">
    <source>
        <dbReference type="EMBL" id="WPG98049.1"/>
    </source>
</evidence>
<dbReference type="GO" id="GO:0005634">
    <property type="term" value="C:nucleus"/>
    <property type="evidence" value="ECO:0007669"/>
    <property type="project" value="UniProtKB-SubCell"/>
</dbReference>
<dbReference type="PROSITE" id="PS50174">
    <property type="entry name" value="G_PATCH"/>
    <property type="match status" value="1"/>
</dbReference>
<dbReference type="InterPro" id="IPR001374">
    <property type="entry name" value="R3H_dom"/>
</dbReference>
<dbReference type="InterPro" id="IPR036867">
    <property type="entry name" value="R3H_dom_sf"/>
</dbReference>
<evidence type="ECO:0000259" key="11">
    <source>
        <dbReference type="PROSITE" id="PS51061"/>
    </source>
</evidence>
<evidence type="ECO:0000256" key="8">
    <source>
        <dbReference type="ARBA" id="ARBA00023242"/>
    </source>
</evidence>
<dbReference type="GO" id="GO:0008380">
    <property type="term" value="P:RNA splicing"/>
    <property type="evidence" value="ECO:0007669"/>
    <property type="project" value="UniProtKB-KW"/>
</dbReference>
<dbReference type="InterPro" id="IPR000467">
    <property type="entry name" value="G_patch_dom"/>
</dbReference>
<dbReference type="InterPro" id="IPR034082">
    <property type="entry name" value="R3H_G-patch"/>
</dbReference>
<name>A0AAQ3R7J8_9PEZI</name>
<dbReference type="AlphaFoldDB" id="A0AAQ3R7J8"/>
<protein>
    <recommendedName>
        <fullName evidence="4">Protein SQS1</fullName>
    </recommendedName>
</protein>